<feature type="transmembrane region" description="Helical" evidence="1">
    <location>
        <begin position="143"/>
        <end position="163"/>
    </location>
</feature>
<keyword evidence="1" id="KW-0812">Transmembrane</keyword>
<proteinExistence type="predicted"/>
<feature type="transmembrane region" description="Helical" evidence="1">
    <location>
        <begin position="291"/>
        <end position="311"/>
    </location>
</feature>
<keyword evidence="3" id="KW-1185">Reference proteome</keyword>
<feature type="transmembrane region" description="Helical" evidence="1">
    <location>
        <begin position="6"/>
        <end position="27"/>
    </location>
</feature>
<sequence>MTDPTHTLWLQTFLVMMLLGAGLMLHLKWHPLREEFSEAWDMLQSLRWLVPMMAALQLLSGTAVPWGIALMNGGEAGAVTAWSQMLARVPVAAQEVAALTHGFFPPWPAALAVPFLLTLLMWRVKKFPYRYDSRRKRPAVFRALIVAALVAWVWLGLEVATVMRPMPEWLETLRLTCRWVAEACMMAGLQIYMIRLVIGWEEPTEPEDEKDLWLALEHTLARWQGGAVLAALDLLWLLAWRTLGETGPAWPVWVVVEASLLFAAVPVVAARLRAPLSVMVEATAQVCVKTLLPLLGYAITATAVLMLVHFSLHGLLPLLPEGPLWPGLIRILSALVLATVRSWLFLAFVLTLLRHGLKAASLQGQAN</sequence>
<name>A0ABP9PD35_9BACT</name>
<keyword evidence="1" id="KW-0472">Membrane</keyword>
<feature type="transmembrane region" description="Helical" evidence="1">
    <location>
        <begin position="250"/>
        <end position="270"/>
    </location>
</feature>
<feature type="transmembrane region" description="Helical" evidence="1">
    <location>
        <begin position="48"/>
        <end position="68"/>
    </location>
</feature>
<evidence type="ECO:0000313" key="3">
    <source>
        <dbReference type="Proteomes" id="UP001499852"/>
    </source>
</evidence>
<keyword evidence="1" id="KW-1133">Transmembrane helix</keyword>
<reference evidence="3" key="1">
    <citation type="journal article" date="2019" name="Int. J. Syst. Evol. Microbiol.">
        <title>The Global Catalogue of Microorganisms (GCM) 10K type strain sequencing project: providing services to taxonomists for standard genome sequencing and annotation.</title>
        <authorList>
            <consortium name="The Broad Institute Genomics Platform"/>
            <consortium name="The Broad Institute Genome Sequencing Center for Infectious Disease"/>
            <person name="Wu L."/>
            <person name="Ma J."/>
        </authorList>
    </citation>
    <scope>NUCLEOTIDE SEQUENCE [LARGE SCALE GENOMIC DNA]</scope>
    <source>
        <strain evidence="3">JCM 18053</strain>
    </source>
</reference>
<feature type="transmembrane region" description="Helical" evidence="1">
    <location>
        <begin position="331"/>
        <end position="353"/>
    </location>
</feature>
<feature type="transmembrane region" description="Helical" evidence="1">
    <location>
        <begin position="104"/>
        <end position="122"/>
    </location>
</feature>
<gene>
    <name evidence="2" type="ORF">GCM10023213_32670</name>
</gene>
<organism evidence="2 3">
    <name type="scientific">Prosthecobacter algae</name>
    <dbReference type="NCBI Taxonomy" id="1144682"/>
    <lineage>
        <taxon>Bacteria</taxon>
        <taxon>Pseudomonadati</taxon>
        <taxon>Verrucomicrobiota</taxon>
        <taxon>Verrucomicrobiia</taxon>
        <taxon>Verrucomicrobiales</taxon>
        <taxon>Verrucomicrobiaceae</taxon>
        <taxon>Prosthecobacter</taxon>
    </lineage>
</organism>
<protein>
    <submittedName>
        <fullName evidence="2">Uncharacterized protein</fullName>
    </submittedName>
</protein>
<accession>A0ABP9PD35</accession>
<evidence type="ECO:0000256" key="1">
    <source>
        <dbReference type="SAM" id="Phobius"/>
    </source>
</evidence>
<dbReference type="RefSeq" id="WP_345737453.1">
    <property type="nucleotide sequence ID" value="NZ_BAABIA010000006.1"/>
</dbReference>
<evidence type="ECO:0000313" key="2">
    <source>
        <dbReference type="EMBL" id="GAA5143838.1"/>
    </source>
</evidence>
<dbReference type="EMBL" id="BAABIA010000006">
    <property type="protein sequence ID" value="GAA5143838.1"/>
    <property type="molecule type" value="Genomic_DNA"/>
</dbReference>
<dbReference type="Proteomes" id="UP001499852">
    <property type="component" value="Unassembled WGS sequence"/>
</dbReference>
<comment type="caution">
    <text evidence="2">The sequence shown here is derived from an EMBL/GenBank/DDBJ whole genome shotgun (WGS) entry which is preliminary data.</text>
</comment>